<keyword evidence="5" id="KW-1185">Reference proteome</keyword>
<feature type="domain" description="Thioredoxin" evidence="3">
    <location>
        <begin position="334"/>
        <end position="471"/>
    </location>
</feature>
<dbReference type="InterPro" id="IPR050553">
    <property type="entry name" value="Thioredoxin_ResA/DsbE_sf"/>
</dbReference>
<sequence>MKRLAIFIPLLFLSFAILAQNVQDEINYFNSFQRTKDKQPDSAVYFMQKLAASNQQSAEDLLHNSFAQSFLGAVQEKMKTDTSFLAHIKKMNMTIDSVFALMKEEKKNAHIILSRFGNDTNPFLKNNSYVVAKWVEAQDNQKDPTKLLAIGKEYLTYLSAQTDFYAERKARYGLLIAQLMVADAALKSTGDKLFKLIYSNLQKNQKELDPNELTRSTKEIRAWYRYMFAYTNFIAAQNTQDKVEKMAFLKLANEYSPDMIDKTASHAYFYDMIFLLGEEKYSFADDYLATLANDEEKFKTIMALSMNDPSFKAKAKALYKDQARFNELWLNQFNTTFKTAPAFALLQLDGTPYKLGNQKNQWTLIDFWGTWCGPCRAEHPDLQKVYLKTQNGQLPKLNVITIASRDNEPAVKAYMNQFKYSFPVVMSDNVIETNYNVSSWPSKFLISPQGKFVIIPFGVNWEKYIADYISE</sequence>
<dbReference type="EMBL" id="SJSK01000004">
    <property type="protein sequence ID" value="TCC89209.1"/>
    <property type="molecule type" value="Genomic_DNA"/>
</dbReference>
<dbReference type="OrthoDB" id="6399635at2"/>
<feature type="chain" id="PRO_5020960804" evidence="2">
    <location>
        <begin position="20"/>
        <end position="471"/>
    </location>
</feature>
<dbReference type="Gene3D" id="3.40.30.10">
    <property type="entry name" value="Glutaredoxin"/>
    <property type="match status" value="1"/>
</dbReference>
<dbReference type="Pfam" id="PF00578">
    <property type="entry name" value="AhpC-TSA"/>
    <property type="match status" value="1"/>
</dbReference>
<dbReference type="GO" id="GO:0016491">
    <property type="term" value="F:oxidoreductase activity"/>
    <property type="evidence" value="ECO:0007669"/>
    <property type="project" value="InterPro"/>
</dbReference>
<dbReference type="PROSITE" id="PS00194">
    <property type="entry name" value="THIOREDOXIN_1"/>
    <property type="match status" value="1"/>
</dbReference>
<dbReference type="AlphaFoldDB" id="A0A4R0MQN6"/>
<reference evidence="4 5" key="1">
    <citation type="submission" date="2019-02" db="EMBL/GenBank/DDBJ databases">
        <title>Pedobacter sp. RP-1-13 sp. nov., isolated from Arctic soil.</title>
        <authorList>
            <person name="Dahal R.H."/>
        </authorList>
    </citation>
    <scope>NUCLEOTIDE SEQUENCE [LARGE SCALE GENOMIC DNA]</scope>
    <source>
        <strain evidence="4 5">RP-1-13</strain>
    </source>
</reference>
<evidence type="ECO:0000313" key="4">
    <source>
        <dbReference type="EMBL" id="TCC89209.1"/>
    </source>
</evidence>
<dbReference type="GO" id="GO:0016209">
    <property type="term" value="F:antioxidant activity"/>
    <property type="evidence" value="ECO:0007669"/>
    <property type="project" value="InterPro"/>
</dbReference>
<dbReference type="PANTHER" id="PTHR42852">
    <property type="entry name" value="THIOL:DISULFIDE INTERCHANGE PROTEIN DSBE"/>
    <property type="match status" value="1"/>
</dbReference>
<evidence type="ECO:0000256" key="1">
    <source>
        <dbReference type="ARBA" id="ARBA00023284"/>
    </source>
</evidence>
<comment type="caution">
    <text evidence="4">The sequence shown here is derived from an EMBL/GenBank/DDBJ whole genome shotgun (WGS) entry which is preliminary data.</text>
</comment>
<proteinExistence type="predicted"/>
<dbReference type="RefSeq" id="WP_131554196.1">
    <property type="nucleotide sequence ID" value="NZ_SJSK01000004.1"/>
</dbReference>
<dbReference type="InterPro" id="IPR013766">
    <property type="entry name" value="Thioredoxin_domain"/>
</dbReference>
<dbReference type="InterPro" id="IPR017937">
    <property type="entry name" value="Thioredoxin_CS"/>
</dbReference>
<dbReference type="InterPro" id="IPR036249">
    <property type="entry name" value="Thioredoxin-like_sf"/>
</dbReference>
<dbReference type="PROSITE" id="PS51352">
    <property type="entry name" value="THIOREDOXIN_2"/>
    <property type="match status" value="1"/>
</dbReference>
<name>A0A4R0MQN6_9SPHI</name>
<dbReference type="SUPFAM" id="SSF52833">
    <property type="entry name" value="Thioredoxin-like"/>
    <property type="match status" value="1"/>
</dbReference>
<dbReference type="PANTHER" id="PTHR42852:SF17">
    <property type="entry name" value="THIOREDOXIN-LIKE PROTEIN HI_1115"/>
    <property type="match status" value="1"/>
</dbReference>
<feature type="signal peptide" evidence="2">
    <location>
        <begin position="1"/>
        <end position="19"/>
    </location>
</feature>
<evidence type="ECO:0000256" key="2">
    <source>
        <dbReference type="SAM" id="SignalP"/>
    </source>
</evidence>
<gene>
    <name evidence="4" type="ORF">EZ428_16040</name>
</gene>
<keyword evidence="1" id="KW-0676">Redox-active center</keyword>
<evidence type="ECO:0000259" key="3">
    <source>
        <dbReference type="PROSITE" id="PS51352"/>
    </source>
</evidence>
<dbReference type="CDD" id="cd02966">
    <property type="entry name" value="TlpA_like_family"/>
    <property type="match status" value="1"/>
</dbReference>
<dbReference type="InterPro" id="IPR000866">
    <property type="entry name" value="AhpC/TSA"/>
</dbReference>
<evidence type="ECO:0000313" key="5">
    <source>
        <dbReference type="Proteomes" id="UP000292884"/>
    </source>
</evidence>
<organism evidence="4 5">
    <name type="scientific">Pedobacter frigiditerrae</name>
    <dbReference type="NCBI Taxonomy" id="2530452"/>
    <lineage>
        <taxon>Bacteria</taxon>
        <taxon>Pseudomonadati</taxon>
        <taxon>Bacteroidota</taxon>
        <taxon>Sphingobacteriia</taxon>
        <taxon>Sphingobacteriales</taxon>
        <taxon>Sphingobacteriaceae</taxon>
        <taxon>Pedobacter</taxon>
    </lineage>
</organism>
<dbReference type="Proteomes" id="UP000292884">
    <property type="component" value="Unassembled WGS sequence"/>
</dbReference>
<keyword evidence="2" id="KW-0732">Signal</keyword>
<protein>
    <submittedName>
        <fullName evidence="4">TlpA family protein disulfide reductase</fullName>
    </submittedName>
</protein>
<accession>A0A4R0MQN6</accession>